<sequence length="94" mass="10771">MDVKVTFDSCNYSPFLSRYLEIKLRNMGVMPCQVLQVLVNIQPSRLVCSMRADCNTLEFEHDFTVNAKHAIDQVLGKLSKLYQGLRSQGYLPRS</sequence>
<protein>
    <submittedName>
        <fullName evidence="1">Uncharacterized protein</fullName>
    </submittedName>
</protein>
<gene>
    <name evidence="1" type="ORF">SAMN06296036_105269</name>
</gene>
<dbReference type="Proteomes" id="UP000192907">
    <property type="component" value="Unassembled WGS sequence"/>
</dbReference>
<evidence type="ECO:0000313" key="1">
    <source>
        <dbReference type="EMBL" id="SMF14040.1"/>
    </source>
</evidence>
<reference evidence="2" key="1">
    <citation type="submission" date="2017-04" db="EMBL/GenBank/DDBJ databases">
        <authorList>
            <person name="Varghese N."/>
            <person name="Submissions S."/>
        </authorList>
    </citation>
    <scope>NUCLEOTIDE SEQUENCE [LARGE SCALE GENOMIC DNA]</scope>
    <source>
        <strain evidence="2">RKEM611</strain>
    </source>
</reference>
<evidence type="ECO:0000313" key="2">
    <source>
        <dbReference type="Proteomes" id="UP000192907"/>
    </source>
</evidence>
<dbReference type="EMBL" id="FWZT01000005">
    <property type="protein sequence ID" value="SMF14040.1"/>
    <property type="molecule type" value="Genomic_DNA"/>
</dbReference>
<keyword evidence="2" id="KW-1185">Reference proteome</keyword>
<dbReference type="AlphaFoldDB" id="A0A1Y6BQ55"/>
<name>A0A1Y6BQ55_9BACT</name>
<organism evidence="1 2">
    <name type="scientific">Pseudobacteriovorax antillogorgiicola</name>
    <dbReference type="NCBI Taxonomy" id="1513793"/>
    <lineage>
        <taxon>Bacteria</taxon>
        <taxon>Pseudomonadati</taxon>
        <taxon>Bdellovibrionota</taxon>
        <taxon>Oligoflexia</taxon>
        <taxon>Oligoflexales</taxon>
        <taxon>Pseudobacteriovoracaceae</taxon>
        <taxon>Pseudobacteriovorax</taxon>
    </lineage>
</organism>
<dbReference type="STRING" id="1513793.SAMN06296036_105269"/>
<accession>A0A1Y6BQ55</accession>
<proteinExistence type="predicted"/>
<dbReference type="RefSeq" id="WP_132317173.1">
    <property type="nucleotide sequence ID" value="NZ_FWZT01000005.1"/>
</dbReference>